<protein>
    <submittedName>
        <fullName evidence="2">Uncharacterized protein</fullName>
    </submittedName>
</protein>
<reference evidence="2" key="3">
    <citation type="journal article" date="2022" name="bioRxiv">
        <title>A global pangenome for the wheat fungal pathogen Pyrenophora tritici-repentis and prediction of effector protein structural homology.</title>
        <authorList>
            <person name="Moolhuijzen P."/>
            <person name="See P.T."/>
            <person name="Shi G."/>
            <person name="Powell H.R."/>
            <person name="Cockram J."/>
            <person name="Jorgensen L.N."/>
            <person name="Benslimane H."/>
            <person name="Strelkov S.E."/>
            <person name="Turner J."/>
            <person name="Liu Z."/>
            <person name="Moffat C.S."/>
        </authorList>
    </citation>
    <scope>NUCLEOTIDE SEQUENCE</scope>
    <source>
        <strain evidence="2">86-124</strain>
    </source>
</reference>
<reference evidence="2" key="2">
    <citation type="submission" date="2021-05" db="EMBL/GenBank/DDBJ databases">
        <authorList>
            <person name="Moolhuijzen P.M."/>
            <person name="Moffat C.S."/>
        </authorList>
    </citation>
    <scope>NUCLEOTIDE SEQUENCE</scope>
    <source>
        <strain evidence="2">86-124</strain>
    </source>
</reference>
<dbReference type="EMBL" id="NRDI02000010">
    <property type="protein sequence ID" value="KAI1513174.1"/>
    <property type="molecule type" value="Genomic_DNA"/>
</dbReference>
<dbReference type="OrthoDB" id="3692311at2759"/>
<dbReference type="Proteomes" id="UP000245464">
    <property type="component" value="Chromosome 1"/>
</dbReference>
<name>A0A5M9LX05_9PLEO</name>
<sequence length="35" mass="3831">MLNFSSLATRDSPYVLLPAKGSYLTGEDRANSSRI</sequence>
<evidence type="ECO:0000313" key="1">
    <source>
        <dbReference type="EMBL" id="KAF7579307.1"/>
    </source>
</evidence>
<proteinExistence type="predicted"/>
<gene>
    <name evidence="2" type="ORF">Ptr86124_008194</name>
    <name evidence="1" type="ORF">PtrM4_035470</name>
</gene>
<reference evidence="3" key="4">
    <citation type="journal article" date="2022" name="Microb. Genom.">
        <title>A global pangenome for the wheat fungal pathogen Pyrenophora tritici-repentis and prediction of effector protein structural homology.</title>
        <authorList>
            <person name="Moolhuijzen P.M."/>
            <person name="See P.T."/>
            <person name="Shi G."/>
            <person name="Powell H.R."/>
            <person name="Cockram J."/>
            <person name="Jorgensen L.N."/>
            <person name="Benslimane H."/>
            <person name="Strelkov S.E."/>
            <person name="Turner J."/>
            <person name="Liu Z."/>
            <person name="Moffat C.S."/>
        </authorList>
    </citation>
    <scope>NUCLEOTIDE SEQUENCE [LARGE SCALE GENOMIC DNA]</scope>
</reference>
<dbReference type="Proteomes" id="UP000249757">
    <property type="component" value="Unassembled WGS sequence"/>
</dbReference>
<comment type="caution">
    <text evidence="2">The sequence shown here is derived from an EMBL/GenBank/DDBJ whole genome shotgun (WGS) entry which is preliminary data.</text>
</comment>
<organism evidence="2 3">
    <name type="scientific">Pyrenophora tritici-repentis</name>
    <dbReference type="NCBI Taxonomy" id="45151"/>
    <lineage>
        <taxon>Eukaryota</taxon>
        <taxon>Fungi</taxon>
        <taxon>Dikarya</taxon>
        <taxon>Ascomycota</taxon>
        <taxon>Pezizomycotina</taxon>
        <taxon>Dothideomycetes</taxon>
        <taxon>Pleosporomycetidae</taxon>
        <taxon>Pleosporales</taxon>
        <taxon>Pleosporineae</taxon>
        <taxon>Pleosporaceae</taxon>
        <taxon>Pyrenophora</taxon>
    </lineage>
</organism>
<dbReference type="EMBL" id="NQIK02000001">
    <property type="protein sequence ID" value="KAF7579307.1"/>
    <property type="molecule type" value="Genomic_DNA"/>
</dbReference>
<keyword evidence="3" id="KW-1185">Reference proteome</keyword>
<evidence type="ECO:0000313" key="3">
    <source>
        <dbReference type="Proteomes" id="UP000249757"/>
    </source>
</evidence>
<accession>A0A5M9LX05</accession>
<evidence type="ECO:0000313" key="2">
    <source>
        <dbReference type="EMBL" id="KAI1513174.1"/>
    </source>
</evidence>
<dbReference type="AlphaFoldDB" id="A0A5M9LX05"/>
<reference evidence="1" key="1">
    <citation type="journal article" date="2018" name="BMC Genomics">
        <title>Comparative genomics of the wheat fungal pathogen Pyrenophora tritici-repentis reveals chromosomal variations and genome plasticity.</title>
        <authorList>
            <person name="Moolhuijzen P."/>
            <person name="See P.T."/>
            <person name="Hane J.K."/>
            <person name="Shi G."/>
            <person name="Liu Z."/>
            <person name="Oliver R.P."/>
            <person name="Moffat C.S."/>
        </authorList>
    </citation>
    <scope>NUCLEOTIDE SEQUENCE [LARGE SCALE GENOMIC DNA]</scope>
    <source>
        <strain evidence="1">M4</strain>
    </source>
</reference>